<dbReference type="Proteomes" id="UP000651668">
    <property type="component" value="Unassembled WGS sequence"/>
</dbReference>
<evidence type="ECO:0000313" key="1">
    <source>
        <dbReference type="EMBL" id="GGC64610.1"/>
    </source>
</evidence>
<reference evidence="1" key="2">
    <citation type="submission" date="2020-09" db="EMBL/GenBank/DDBJ databases">
        <authorList>
            <person name="Sun Q."/>
            <person name="Zhou Y."/>
        </authorList>
    </citation>
    <scope>NUCLEOTIDE SEQUENCE</scope>
    <source>
        <strain evidence="1">CGMCC 1.15343</strain>
    </source>
</reference>
<organism evidence="1 2">
    <name type="scientific">Pedobacter quisquiliarum</name>
    <dbReference type="NCBI Taxonomy" id="1834438"/>
    <lineage>
        <taxon>Bacteria</taxon>
        <taxon>Pseudomonadati</taxon>
        <taxon>Bacteroidota</taxon>
        <taxon>Sphingobacteriia</taxon>
        <taxon>Sphingobacteriales</taxon>
        <taxon>Sphingobacteriaceae</taxon>
        <taxon>Pedobacter</taxon>
    </lineage>
</organism>
<proteinExistence type="predicted"/>
<evidence type="ECO:0000313" key="2">
    <source>
        <dbReference type="Proteomes" id="UP000651668"/>
    </source>
</evidence>
<comment type="caution">
    <text evidence="1">The sequence shown here is derived from an EMBL/GenBank/DDBJ whole genome shotgun (WGS) entry which is preliminary data.</text>
</comment>
<name>A0A916U9A8_9SPHI</name>
<dbReference type="RefSeq" id="WP_188626527.1">
    <property type="nucleotide sequence ID" value="NZ_BMIL01000005.1"/>
</dbReference>
<reference evidence="1" key="1">
    <citation type="journal article" date="2014" name="Int. J. Syst. Evol. Microbiol.">
        <title>Complete genome sequence of Corynebacterium casei LMG S-19264T (=DSM 44701T), isolated from a smear-ripened cheese.</title>
        <authorList>
            <consortium name="US DOE Joint Genome Institute (JGI-PGF)"/>
            <person name="Walter F."/>
            <person name="Albersmeier A."/>
            <person name="Kalinowski J."/>
            <person name="Ruckert C."/>
        </authorList>
    </citation>
    <scope>NUCLEOTIDE SEQUENCE</scope>
    <source>
        <strain evidence="1">CGMCC 1.15343</strain>
    </source>
</reference>
<gene>
    <name evidence="1" type="ORF">GCM10011387_17760</name>
</gene>
<accession>A0A916U9A8</accession>
<keyword evidence="2" id="KW-1185">Reference proteome</keyword>
<sequence>MGIYNEGILGFFRGKVGRVIGSVVRGVHYMKGLGDVRVDNPTQSQLDQRLKFALMTSFLRPLNGLLKTGFAAGKSGLTSMNKAMAANLNKAITGISPDFAIDYSKFTYSKGNLVKPMGVTVDVAANCNLVYNWENPGASAGTDKVTLLVYNKNKDVYVILPGAAPRSATTYTLQLPLDFATDLVHIWLSFVSADEKDVSDSLYMGSLNVY</sequence>
<dbReference type="Pfam" id="PF19781">
    <property type="entry name" value="DUF6266"/>
    <property type="match status" value="1"/>
</dbReference>
<dbReference type="EMBL" id="BMIL01000005">
    <property type="protein sequence ID" value="GGC64610.1"/>
    <property type="molecule type" value="Genomic_DNA"/>
</dbReference>
<protein>
    <submittedName>
        <fullName evidence="1">Uncharacterized protein</fullName>
    </submittedName>
</protein>
<dbReference type="AlphaFoldDB" id="A0A916U9A8"/>
<dbReference type="InterPro" id="IPR046233">
    <property type="entry name" value="DUF6266"/>
</dbReference>